<comment type="similarity">
    <text evidence="2 8">Belongs to the 4-toluene sulfonate uptake permease (TSUP) (TC 2.A.102) family.</text>
</comment>
<feature type="transmembrane region" description="Helical" evidence="8">
    <location>
        <begin position="160"/>
        <end position="180"/>
    </location>
</feature>
<accession>A0ABV6K1F7</accession>
<feature type="transmembrane region" description="Helical" evidence="8">
    <location>
        <begin position="94"/>
        <end position="112"/>
    </location>
</feature>
<dbReference type="InterPro" id="IPR002781">
    <property type="entry name" value="TM_pro_TauE-like"/>
</dbReference>
<evidence type="ECO:0000256" key="6">
    <source>
        <dbReference type="ARBA" id="ARBA00022989"/>
    </source>
</evidence>
<dbReference type="PANTHER" id="PTHR30269:SF37">
    <property type="entry name" value="MEMBRANE TRANSPORTER PROTEIN"/>
    <property type="match status" value="1"/>
</dbReference>
<dbReference type="RefSeq" id="WP_137644602.1">
    <property type="nucleotide sequence ID" value="NZ_BAABRM010000007.1"/>
</dbReference>
<dbReference type="PANTHER" id="PTHR30269">
    <property type="entry name" value="TRANSMEMBRANE PROTEIN YFCA"/>
    <property type="match status" value="1"/>
</dbReference>
<comment type="subcellular location">
    <subcellularLocation>
        <location evidence="1 8">Cell membrane</location>
        <topology evidence="1 8">Multi-pass membrane protein</topology>
    </subcellularLocation>
</comment>
<proteinExistence type="inferred from homology"/>
<keyword evidence="7 8" id="KW-0472">Membrane</keyword>
<feature type="transmembrane region" description="Helical" evidence="8">
    <location>
        <begin position="192"/>
        <end position="213"/>
    </location>
</feature>
<evidence type="ECO:0000256" key="1">
    <source>
        <dbReference type="ARBA" id="ARBA00004651"/>
    </source>
</evidence>
<protein>
    <recommendedName>
        <fullName evidence="8">Probable membrane transporter protein</fullName>
    </recommendedName>
</protein>
<keyword evidence="10" id="KW-1185">Reference proteome</keyword>
<keyword evidence="4 8" id="KW-1003">Cell membrane</keyword>
<evidence type="ECO:0000256" key="8">
    <source>
        <dbReference type="RuleBase" id="RU363041"/>
    </source>
</evidence>
<dbReference type="EMBL" id="JBHLUK010000024">
    <property type="protein sequence ID" value="MFC0423313.1"/>
    <property type="molecule type" value="Genomic_DNA"/>
</dbReference>
<feature type="transmembrane region" description="Helical" evidence="8">
    <location>
        <begin position="69"/>
        <end position="88"/>
    </location>
</feature>
<sequence>MAWVLVLLPAALAGLVQGLTGFGAAIIMMIFLPQLMPIAQGAGVAGVAMLAVVGPMAWRYRRAVRWRRILVPFVIYASVAIWAVHLGKTLDVQLLRRLLGGLLCVLAVYFTFNKRASHQHYPWPVAGAFMMISGFFNGLFGIGGPLMALYSLSLSDDDPAAYLGNLQAFFFIDVIGITLVRIGNGILTPTQLPAIGLGLLGAFSGAWLAARILPKLPMAVVRQGIYLFIGLSGIYYLFF</sequence>
<feature type="transmembrane region" description="Helical" evidence="8">
    <location>
        <begin position="124"/>
        <end position="148"/>
    </location>
</feature>
<keyword evidence="3" id="KW-0813">Transport</keyword>
<organism evidence="9 10">
    <name type="scientific">Lactiplantibacillus plajomi</name>
    <dbReference type="NCBI Taxonomy" id="1457217"/>
    <lineage>
        <taxon>Bacteria</taxon>
        <taxon>Bacillati</taxon>
        <taxon>Bacillota</taxon>
        <taxon>Bacilli</taxon>
        <taxon>Lactobacillales</taxon>
        <taxon>Lactobacillaceae</taxon>
        <taxon>Lactiplantibacillus</taxon>
    </lineage>
</organism>
<evidence type="ECO:0000256" key="4">
    <source>
        <dbReference type="ARBA" id="ARBA00022475"/>
    </source>
</evidence>
<dbReference type="Proteomes" id="UP001589855">
    <property type="component" value="Unassembled WGS sequence"/>
</dbReference>
<dbReference type="InterPro" id="IPR052017">
    <property type="entry name" value="TSUP"/>
</dbReference>
<evidence type="ECO:0000256" key="7">
    <source>
        <dbReference type="ARBA" id="ARBA00023136"/>
    </source>
</evidence>
<evidence type="ECO:0000313" key="10">
    <source>
        <dbReference type="Proteomes" id="UP001589855"/>
    </source>
</evidence>
<comment type="caution">
    <text evidence="9">The sequence shown here is derived from an EMBL/GenBank/DDBJ whole genome shotgun (WGS) entry which is preliminary data.</text>
</comment>
<evidence type="ECO:0000256" key="5">
    <source>
        <dbReference type="ARBA" id="ARBA00022692"/>
    </source>
</evidence>
<reference evidence="9 10" key="1">
    <citation type="submission" date="2024-09" db="EMBL/GenBank/DDBJ databases">
        <authorList>
            <person name="Sun Q."/>
            <person name="Mori K."/>
        </authorList>
    </citation>
    <scope>NUCLEOTIDE SEQUENCE [LARGE SCALE GENOMIC DNA]</scope>
    <source>
        <strain evidence="9 10">TBRC 4575</strain>
    </source>
</reference>
<feature type="transmembrane region" description="Helical" evidence="8">
    <location>
        <begin position="34"/>
        <end position="57"/>
    </location>
</feature>
<gene>
    <name evidence="9" type="ORF">ACFFGS_04145</name>
</gene>
<keyword evidence="6 8" id="KW-1133">Transmembrane helix</keyword>
<evidence type="ECO:0000256" key="3">
    <source>
        <dbReference type="ARBA" id="ARBA00022448"/>
    </source>
</evidence>
<evidence type="ECO:0000313" key="9">
    <source>
        <dbReference type="EMBL" id="MFC0423313.1"/>
    </source>
</evidence>
<dbReference type="Pfam" id="PF01925">
    <property type="entry name" value="TauE"/>
    <property type="match status" value="1"/>
</dbReference>
<feature type="transmembrane region" description="Helical" evidence="8">
    <location>
        <begin position="219"/>
        <end position="238"/>
    </location>
</feature>
<name>A0ABV6K1F7_9LACO</name>
<keyword evidence="5 8" id="KW-0812">Transmembrane</keyword>
<evidence type="ECO:0000256" key="2">
    <source>
        <dbReference type="ARBA" id="ARBA00009142"/>
    </source>
</evidence>